<proteinExistence type="predicted"/>
<accession>A0A380WB87</accession>
<dbReference type="RefSeq" id="WP_002716996.1">
    <property type="nucleotide sequence ID" value="NZ_UFSI01000001.1"/>
</dbReference>
<feature type="compositionally biased region" description="Basic and acidic residues" evidence="1">
    <location>
        <begin position="209"/>
        <end position="219"/>
    </location>
</feature>
<protein>
    <submittedName>
        <fullName evidence="3">Uncharacterized protein</fullName>
    </submittedName>
</protein>
<name>A0A380WB87_AFIFE</name>
<feature type="transmembrane region" description="Helical" evidence="2">
    <location>
        <begin position="261"/>
        <end position="278"/>
    </location>
</feature>
<gene>
    <name evidence="3" type="ORF">NCTC12722_03395</name>
</gene>
<feature type="region of interest" description="Disordered" evidence="1">
    <location>
        <begin position="66"/>
        <end position="173"/>
    </location>
</feature>
<feature type="compositionally biased region" description="Low complexity" evidence="1">
    <location>
        <begin position="292"/>
        <end position="302"/>
    </location>
</feature>
<dbReference type="Proteomes" id="UP000254343">
    <property type="component" value="Unassembled WGS sequence"/>
</dbReference>
<evidence type="ECO:0000256" key="1">
    <source>
        <dbReference type="SAM" id="MobiDB-lite"/>
    </source>
</evidence>
<sequence>MADYYPLIARAVSGLDPNASGESRRALYERARTALIAQLRGVQPPLTEAEITRERLALEEAVRKVEAEAAHRMRGESNRSEPPRGRPEGPNREGPRRGDILRDSARAAAGARAAQPGAPAPRPTLSRGDTPPPPYEDRPREPGRPPRAPDSFPGQPHPPGGQGRPPQAGVGTRGFRDVVADTDELGRAASQANRSARKTFANVSSPTPEFERSEPDMEQRGAYAGYPDDESYEELTDHELAAKSRRTGSDKVRSGFPLKSVLFAGLALILIGGGILGYQKFGGSMKSMFKPSQQSTTQNTTNPDTGVRPKITDRVGQQDSNQQVAQVAQRAILYEEDPSDPQGKQTVGTVVWRLDQVAASPKQKPDTAIKADVELPDRKMKVAVTIMRNTDPSMPATSHTMEIVFTVGPDFGTTIANVPGVYAKSPDQPRGTPLAATSVKVQDGYFLIGLSNVDVDRARNIQVLKERTSLDIPIVYGNGKRAILSIEKGAPGERIFNEAFSAWGQ</sequence>
<keyword evidence="2" id="KW-1133">Transmembrane helix</keyword>
<reference evidence="3 4" key="1">
    <citation type="submission" date="2018-06" db="EMBL/GenBank/DDBJ databases">
        <authorList>
            <consortium name="Pathogen Informatics"/>
            <person name="Doyle S."/>
        </authorList>
    </citation>
    <scope>NUCLEOTIDE SEQUENCE [LARGE SCALE GENOMIC DNA]</scope>
    <source>
        <strain evidence="3 4">NCTC12722</strain>
    </source>
</reference>
<feature type="compositionally biased region" description="Basic and acidic residues" evidence="1">
    <location>
        <begin position="135"/>
        <end position="144"/>
    </location>
</feature>
<feature type="region of interest" description="Disordered" evidence="1">
    <location>
        <begin position="289"/>
        <end position="308"/>
    </location>
</feature>
<dbReference type="OrthoDB" id="8442940at2"/>
<dbReference type="EMBL" id="UIGB01000001">
    <property type="protein sequence ID" value="SUU86172.1"/>
    <property type="molecule type" value="Genomic_DNA"/>
</dbReference>
<feature type="compositionally biased region" description="Low complexity" evidence="1">
    <location>
        <begin position="106"/>
        <end position="117"/>
    </location>
</feature>
<dbReference type="AlphaFoldDB" id="A0A380WB87"/>
<feature type="compositionally biased region" description="Basic and acidic residues" evidence="1">
    <location>
        <begin position="66"/>
        <end position="105"/>
    </location>
</feature>
<evidence type="ECO:0000313" key="3">
    <source>
        <dbReference type="EMBL" id="SUU86172.1"/>
    </source>
</evidence>
<feature type="region of interest" description="Disordered" evidence="1">
    <location>
        <begin position="189"/>
        <end position="229"/>
    </location>
</feature>
<keyword evidence="2" id="KW-0812">Transmembrane</keyword>
<evidence type="ECO:0000256" key="2">
    <source>
        <dbReference type="SAM" id="Phobius"/>
    </source>
</evidence>
<evidence type="ECO:0000313" key="4">
    <source>
        <dbReference type="Proteomes" id="UP000254343"/>
    </source>
</evidence>
<keyword evidence="2" id="KW-0472">Membrane</keyword>
<organism evidence="3 4">
    <name type="scientific">Afipia felis</name>
    <name type="common">Cat scratch disease bacillus</name>
    <dbReference type="NCBI Taxonomy" id="1035"/>
    <lineage>
        <taxon>Bacteria</taxon>
        <taxon>Pseudomonadati</taxon>
        <taxon>Pseudomonadota</taxon>
        <taxon>Alphaproteobacteria</taxon>
        <taxon>Hyphomicrobiales</taxon>
        <taxon>Nitrobacteraceae</taxon>
        <taxon>Afipia</taxon>
    </lineage>
</organism>